<dbReference type="InterPro" id="IPR019776">
    <property type="entry name" value="Flagellar_basal_body_rod_CS"/>
</dbReference>
<proteinExistence type="inferred from homology"/>
<evidence type="ECO:0000256" key="3">
    <source>
        <dbReference type="ARBA" id="ARBA00023143"/>
    </source>
</evidence>
<keyword evidence="3 4" id="KW-0975">Bacterial flagellum</keyword>
<dbReference type="OrthoDB" id="9804559at2"/>
<dbReference type="SUPFAM" id="SSF117143">
    <property type="entry name" value="Flagellar hook protein flgE"/>
    <property type="match status" value="1"/>
</dbReference>
<evidence type="ECO:0000256" key="2">
    <source>
        <dbReference type="ARBA" id="ARBA00009677"/>
    </source>
</evidence>
<comment type="subunit">
    <text evidence="4">The basal body constitutes a major portion of the flagellar organelle and consists of five rings (E,L,P,S, and M) mounted on a central rod. The rod consists of about 26 subunits of FlgG in the distal portion, and FlgB, FlgC and FlgF are thought to build up the proximal portion of the rod with about 6 subunits each.</text>
</comment>
<evidence type="ECO:0000313" key="8">
    <source>
        <dbReference type="EMBL" id="GGB37382.1"/>
    </source>
</evidence>
<dbReference type="PROSITE" id="PS00588">
    <property type="entry name" value="FLAGELLA_BB_ROD"/>
    <property type="match status" value="1"/>
</dbReference>
<comment type="similarity">
    <text evidence="2 4">Belongs to the flagella basal body rod proteins family.</text>
</comment>
<comment type="caution">
    <text evidence="8">The sequence shown here is derived from an EMBL/GenBank/DDBJ whole genome shotgun (WGS) entry which is preliminary data.</text>
</comment>
<dbReference type="GO" id="GO:0071978">
    <property type="term" value="P:bacterial-type flagellum-dependent swarming motility"/>
    <property type="evidence" value="ECO:0007669"/>
    <property type="project" value="TreeGrafter"/>
</dbReference>
<evidence type="ECO:0000256" key="1">
    <source>
        <dbReference type="ARBA" id="ARBA00004117"/>
    </source>
</evidence>
<evidence type="ECO:0000259" key="7">
    <source>
        <dbReference type="Pfam" id="PF22692"/>
    </source>
</evidence>
<dbReference type="Proteomes" id="UP000605148">
    <property type="component" value="Unassembled WGS sequence"/>
</dbReference>
<dbReference type="Pfam" id="PF00460">
    <property type="entry name" value="Flg_bb_rod"/>
    <property type="match status" value="1"/>
</dbReference>
<dbReference type="EMBL" id="BMFA01000001">
    <property type="protein sequence ID" value="GGB37382.1"/>
    <property type="molecule type" value="Genomic_DNA"/>
</dbReference>
<protein>
    <recommendedName>
        <fullName evidence="4">Flagellar basal-body rod protein FlgF</fullName>
    </recommendedName>
</protein>
<dbReference type="PANTHER" id="PTHR30435">
    <property type="entry name" value="FLAGELLAR PROTEIN"/>
    <property type="match status" value="1"/>
</dbReference>
<dbReference type="NCBIfam" id="TIGR02490">
    <property type="entry name" value="flgF"/>
    <property type="match status" value="1"/>
</dbReference>
<dbReference type="InterPro" id="IPR053967">
    <property type="entry name" value="LlgE_F_G-like_D1"/>
</dbReference>
<reference evidence="8" key="1">
    <citation type="journal article" date="2014" name="Int. J. Syst. Evol. Microbiol.">
        <title>Complete genome sequence of Corynebacterium casei LMG S-19264T (=DSM 44701T), isolated from a smear-ripened cheese.</title>
        <authorList>
            <consortium name="US DOE Joint Genome Institute (JGI-PGF)"/>
            <person name="Walter F."/>
            <person name="Albersmeier A."/>
            <person name="Kalinowski J."/>
            <person name="Ruckert C."/>
        </authorList>
    </citation>
    <scope>NUCLEOTIDE SEQUENCE</scope>
    <source>
        <strain evidence="8">CGMCC 1.12426</strain>
    </source>
</reference>
<dbReference type="Pfam" id="PF06429">
    <property type="entry name" value="Flg_bbr_C"/>
    <property type="match status" value="1"/>
</dbReference>
<name>A0A916TBU1_9HYPH</name>
<comment type="subcellular location">
    <subcellularLocation>
        <location evidence="1 4">Bacterial flagellum basal body</location>
    </subcellularLocation>
</comment>
<accession>A0A916TBU1</accession>
<dbReference type="PANTHER" id="PTHR30435:SF19">
    <property type="entry name" value="FLAGELLAR BASAL-BODY ROD PROTEIN FLGG"/>
    <property type="match status" value="1"/>
</dbReference>
<dbReference type="RefSeq" id="WP_150494461.1">
    <property type="nucleotide sequence ID" value="NZ_BMFA01000001.1"/>
</dbReference>
<keyword evidence="8" id="KW-0282">Flagellum</keyword>
<dbReference type="InterPro" id="IPR020013">
    <property type="entry name" value="Flagellar_FlgE/F/G"/>
</dbReference>
<dbReference type="InterPro" id="IPR001444">
    <property type="entry name" value="Flag_bb_rod_N"/>
</dbReference>
<dbReference type="GO" id="GO:0030694">
    <property type="term" value="C:bacterial-type flagellum basal body, rod"/>
    <property type="evidence" value="ECO:0007669"/>
    <property type="project" value="UniProtKB-UniRule"/>
</dbReference>
<dbReference type="InterPro" id="IPR037925">
    <property type="entry name" value="FlgE/F/G-like"/>
</dbReference>
<gene>
    <name evidence="8" type="primary">flgF</name>
    <name evidence="8" type="ORF">GCM10011316_06890</name>
</gene>
<feature type="domain" description="Flagellar basal body rod protein N-terminal" evidence="5">
    <location>
        <begin position="9"/>
        <end position="35"/>
    </location>
</feature>
<dbReference type="AlphaFoldDB" id="A0A916TBU1"/>
<sequence>MENAQLITLSRQAALRNQLNVVANNMANINTTGFKAQRMMFEEYVMPIAEATEFQRPDHDLSYVADYGTRTDFMQGAIRMTENELDLAIEGDGFFVVQMADGTEAYTRNGAFTLDENGQLVTADDRPVMTSAGPITFTPEDGKIEIARDGTISTEQGIRGQVRLVDFDNPQELVQVRDTILAGENPNPILNPRVVQGALEQSNVQGVVEITRLIEITRAYTSATRLMKDMDDLRQQGIRTLGSLEG</sequence>
<reference evidence="8" key="2">
    <citation type="submission" date="2020-09" db="EMBL/GenBank/DDBJ databases">
        <authorList>
            <person name="Sun Q."/>
            <person name="Zhou Y."/>
        </authorList>
    </citation>
    <scope>NUCLEOTIDE SEQUENCE</scope>
    <source>
        <strain evidence="8">CGMCC 1.12426</strain>
    </source>
</reference>
<evidence type="ECO:0000259" key="5">
    <source>
        <dbReference type="Pfam" id="PF00460"/>
    </source>
</evidence>
<keyword evidence="9" id="KW-1185">Reference proteome</keyword>
<evidence type="ECO:0000256" key="4">
    <source>
        <dbReference type="RuleBase" id="RU362116"/>
    </source>
</evidence>
<keyword evidence="8" id="KW-0966">Cell projection</keyword>
<keyword evidence="8" id="KW-0969">Cilium</keyword>
<evidence type="ECO:0000313" key="9">
    <source>
        <dbReference type="Proteomes" id="UP000605148"/>
    </source>
</evidence>
<dbReference type="InterPro" id="IPR010930">
    <property type="entry name" value="Flg_bb/hook_C_dom"/>
</dbReference>
<dbReference type="InterPro" id="IPR012836">
    <property type="entry name" value="FlgF"/>
</dbReference>
<evidence type="ECO:0000259" key="6">
    <source>
        <dbReference type="Pfam" id="PF06429"/>
    </source>
</evidence>
<feature type="domain" description="Flagellar basal-body/hook protein C-terminal" evidence="6">
    <location>
        <begin position="195"/>
        <end position="239"/>
    </location>
</feature>
<dbReference type="Pfam" id="PF22692">
    <property type="entry name" value="LlgE_F_G_D1"/>
    <property type="match status" value="1"/>
</dbReference>
<dbReference type="NCBIfam" id="TIGR03506">
    <property type="entry name" value="FlgEFG_subfam"/>
    <property type="match status" value="1"/>
</dbReference>
<feature type="domain" description="Flagellar hook protein FlgE/F/G-like D1" evidence="7">
    <location>
        <begin position="88"/>
        <end position="153"/>
    </location>
</feature>
<organism evidence="8 9">
    <name type="scientific">Roseibium aquae</name>
    <dbReference type="NCBI Taxonomy" id="1323746"/>
    <lineage>
        <taxon>Bacteria</taxon>
        <taxon>Pseudomonadati</taxon>
        <taxon>Pseudomonadota</taxon>
        <taxon>Alphaproteobacteria</taxon>
        <taxon>Hyphomicrobiales</taxon>
        <taxon>Stappiaceae</taxon>
        <taxon>Roseibium</taxon>
    </lineage>
</organism>